<dbReference type="Proteomes" id="UP000233469">
    <property type="component" value="Unassembled WGS sequence"/>
</dbReference>
<protein>
    <submittedName>
        <fullName evidence="1">Uncharacterized protein</fullName>
    </submittedName>
</protein>
<evidence type="ECO:0000313" key="2">
    <source>
        <dbReference type="Proteomes" id="UP000233469"/>
    </source>
</evidence>
<proteinExistence type="predicted"/>
<reference evidence="1 2" key="2">
    <citation type="submission" date="2017-10" db="EMBL/GenBank/DDBJ databases">
        <title>Extensive intraspecific genome diversity in a model arbuscular mycorrhizal fungus.</title>
        <authorList>
            <person name="Chen E.C.H."/>
            <person name="Morin E."/>
            <person name="Baudet D."/>
            <person name="Noel J."/>
            <person name="Ndikumana S."/>
            <person name="Charron P."/>
            <person name="St-Onge C."/>
            <person name="Giorgi J."/>
            <person name="Grigoriev I.V."/>
            <person name="Roux C."/>
            <person name="Martin F.M."/>
            <person name="Corradi N."/>
        </authorList>
    </citation>
    <scope>NUCLEOTIDE SEQUENCE [LARGE SCALE GENOMIC DNA]</scope>
    <source>
        <strain evidence="1 2">C2</strain>
    </source>
</reference>
<sequence>MGIMIISATAFYEGGPLIQMVAKILGLRSPNDPRRGLLDRIKNLRIRDITRPIARLKIMAIIMLYFISSNKQKNVG</sequence>
<name>A0A2N1N3X8_9GLOM</name>
<gene>
    <name evidence="1" type="ORF">RhiirC2_782026</name>
</gene>
<dbReference type="AlphaFoldDB" id="A0A2N1N3X8"/>
<evidence type="ECO:0000313" key="1">
    <source>
        <dbReference type="EMBL" id="PKK68623.1"/>
    </source>
</evidence>
<organism evidence="1 2">
    <name type="scientific">Rhizophagus irregularis</name>
    <dbReference type="NCBI Taxonomy" id="588596"/>
    <lineage>
        <taxon>Eukaryota</taxon>
        <taxon>Fungi</taxon>
        <taxon>Fungi incertae sedis</taxon>
        <taxon>Mucoromycota</taxon>
        <taxon>Glomeromycotina</taxon>
        <taxon>Glomeromycetes</taxon>
        <taxon>Glomerales</taxon>
        <taxon>Glomeraceae</taxon>
        <taxon>Rhizophagus</taxon>
    </lineage>
</organism>
<dbReference type="VEuPathDB" id="FungiDB:FUN_011169"/>
<dbReference type="EMBL" id="LLXL01000823">
    <property type="protein sequence ID" value="PKK68623.1"/>
    <property type="molecule type" value="Genomic_DNA"/>
</dbReference>
<accession>A0A2N1N3X8</accession>
<reference evidence="1 2" key="1">
    <citation type="submission" date="2016-04" db="EMBL/GenBank/DDBJ databases">
        <title>Genome analyses suggest a sexual origin of heterokaryosis in a supposedly ancient asexual fungus.</title>
        <authorList>
            <person name="Ropars J."/>
            <person name="Sedzielewska K."/>
            <person name="Noel J."/>
            <person name="Charron P."/>
            <person name="Farinelli L."/>
            <person name="Marton T."/>
            <person name="Kruger M."/>
            <person name="Pelin A."/>
            <person name="Brachmann A."/>
            <person name="Corradi N."/>
        </authorList>
    </citation>
    <scope>NUCLEOTIDE SEQUENCE [LARGE SCALE GENOMIC DNA]</scope>
    <source>
        <strain evidence="1 2">C2</strain>
    </source>
</reference>
<comment type="caution">
    <text evidence="1">The sequence shown here is derived from an EMBL/GenBank/DDBJ whole genome shotgun (WGS) entry which is preliminary data.</text>
</comment>